<feature type="site" description="Important for catalytic activity" evidence="17">
    <location>
        <position position="264"/>
    </location>
</feature>
<feature type="binding site" evidence="16">
    <location>
        <position position="160"/>
    </location>
    <ligand>
        <name>Mg(2+)</name>
        <dbReference type="ChEBI" id="CHEBI:18420"/>
    </ligand>
</feature>
<keyword evidence="10 15" id="KW-0786">Thiamine pyrophosphate</keyword>
<reference evidence="20" key="1">
    <citation type="submission" date="2020-09" db="EMBL/GenBank/DDBJ databases">
        <title>Brevundimonas sp. LVF2 isolated from a puddle in Goettingen, Germany.</title>
        <authorList>
            <person name="Friedrich I."/>
            <person name="Klassen A."/>
            <person name="Hannes N."/>
            <person name="Schneider D."/>
            <person name="Hertel R."/>
            <person name="Daniel R."/>
        </authorList>
    </citation>
    <scope>NUCLEOTIDE SEQUENCE</scope>
    <source>
        <strain evidence="20">LVF2</strain>
    </source>
</reference>
<comment type="cofactor">
    <cofactor evidence="1">
        <name>Ca(2+)</name>
        <dbReference type="ChEBI" id="CHEBI:29108"/>
    </cofactor>
</comment>
<evidence type="ECO:0000256" key="12">
    <source>
        <dbReference type="NCBIfam" id="TIGR00232"/>
    </source>
</evidence>
<comment type="cofactor">
    <cofactor evidence="16">
        <name>Mg(2+)</name>
        <dbReference type="ChEBI" id="CHEBI:18420"/>
    </cofactor>
    <text evidence="16">Binds 1 Mg(2+) ion per subunit. Can also utilize other divalent metal cations, such as Ca(2+), Mn(2+) and Co(2+).</text>
</comment>
<dbReference type="KEGG" id="bgoe:IFJ75_01410"/>
<comment type="cofactor">
    <cofactor evidence="15">
        <name>thiamine diphosphate</name>
        <dbReference type="ChEBI" id="CHEBI:58937"/>
    </cofactor>
    <text evidence="15">Binds 1 thiamine pyrophosphate per subunit. During the reaction, the substrate forms a covalent intermediate with the cofactor.</text>
</comment>
<dbReference type="Proteomes" id="UP000663918">
    <property type="component" value="Chromosome"/>
</dbReference>
<dbReference type="SMART" id="SM00861">
    <property type="entry name" value="Transket_pyr"/>
    <property type="match status" value="1"/>
</dbReference>
<evidence type="ECO:0000256" key="4">
    <source>
        <dbReference type="ARBA" id="ARBA00011738"/>
    </source>
</evidence>
<feature type="binding site" evidence="14">
    <location>
        <position position="461"/>
    </location>
    <ligand>
        <name>substrate</name>
    </ligand>
</feature>
<keyword evidence="9 16" id="KW-0460">Magnesium</keyword>
<evidence type="ECO:0000256" key="7">
    <source>
        <dbReference type="ARBA" id="ARBA00022723"/>
    </source>
</evidence>
<dbReference type="PROSITE" id="PS00802">
    <property type="entry name" value="TRANSKETOLASE_2"/>
    <property type="match status" value="1"/>
</dbReference>
<feature type="binding site" evidence="16">
    <location>
        <position position="192"/>
    </location>
    <ligand>
        <name>Mg(2+)</name>
        <dbReference type="ChEBI" id="CHEBI:18420"/>
    </ligand>
</feature>
<feature type="binding site" evidence="14">
    <location>
        <position position="473"/>
    </location>
    <ligand>
        <name>substrate</name>
    </ligand>
</feature>
<feature type="binding site" evidence="14">
    <location>
        <position position="357"/>
    </location>
    <ligand>
        <name>substrate</name>
    </ligand>
</feature>
<evidence type="ECO:0000313" key="21">
    <source>
        <dbReference type="Proteomes" id="UP000663918"/>
    </source>
</evidence>
<feature type="binding site" evidence="14">
    <location>
        <position position="520"/>
    </location>
    <ligand>
        <name>substrate</name>
    </ligand>
</feature>
<feature type="binding site" evidence="15">
    <location>
        <position position="161"/>
    </location>
    <ligand>
        <name>thiamine diphosphate</name>
        <dbReference type="ChEBI" id="CHEBI:58937"/>
    </ligand>
</feature>
<feature type="binding site" evidence="15">
    <location>
        <position position="73"/>
    </location>
    <ligand>
        <name>thiamine diphosphate</name>
        <dbReference type="ChEBI" id="CHEBI:58937"/>
    </ligand>
</feature>
<feature type="active site" description="Proton donor" evidence="13">
    <location>
        <position position="411"/>
    </location>
</feature>
<feature type="binding site" evidence="15">
    <location>
        <begin position="122"/>
        <end position="124"/>
    </location>
    <ligand>
        <name>thiamine diphosphate</name>
        <dbReference type="ChEBI" id="CHEBI:58937"/>
    </ligand>
</feature>
<feature type="binding site" evidence="15">
    <location>
        <position position="437"/>
    </location>
    <ligand>
        <name>thiamine diphosphate</name>
        <dbReference type="ChEBI" id="CHEBI:58937"/>
    </ligand>
</feature>
<dbReference type="InterPro" id="IPR055152">
    <property type="entry name" value="Transketolase-like_C_2"/>
</dbReference>
<dbReference type="GO" id="GO:0009052">
    <property type="term" value="P:pentose-phosphate shunt, non-oxidative branch"/>
    <property type="evidence" value="ECO:0007669"/>
    <property type="project" value="UniProtKB-ARBA"/>
</dbReference>
<comment type="function">
    <text evidence="18">Catalyzes the transfer of a two-carbon ketol group from a ketose donor to an aldose acceptor, via a covalent intermediate with the cofactor thiamine pyrophosphate.</text>
</comment>
<dbReference type="AlphaFoldDB" id="A0A975C0K0"/>
<dbReference type="Gene3D" id="3.40.50.970">
    <property type="match status" value="2"/>
</dbReference>
<comment type="subunit">
    <text evidence="4 18">Homodimer.</text>
</comment>
<comment type="similarity">
    <text evidence="3 18">Belongs to the transketolase family.</text>
</comment>
<evidence type="ECO:0000256" key="14">
    <source>
        <dbReference type="PIRSR" id="PIRSR605478-2"/>
    </source>
</evidence>
<sequence length="662" mass="70760">MTDPATVKPTQKQMANAIRVLAMDGVEKAKSGHPGMPMGMADVATVLFSKFLKFDASRPDWADRDRFILSAGHGSMLIYALLHLTGYKAATRQELSNFRQWGSKTAGHPEYGHMPGVEVTTGPLGQGLATSVGFAMAERHLAAKYGEDLVDHRTWVVAGDGCLMEGVSQEAIALAGRYKLNKLTVLWDDNEITIDGKVSLSDTTDQKARFKAAGWAVKAVDGHDVDAIKAALKWATKQDKPTLLACKTRIGKGAATMEGSHKTHGAALGAAEVAATRLGLGWDHDPFELPENIQKAWLKVGRQGAKHRKAWEARLVASKQAADFTRAMKGDLPETAFAKLDAKIAELIETRPAQATRQSSGAALDEVFAAIPELIGGSADLTGSNNTFVKDTPIFDAPTYEGRYVNWGIREFGMAAALNGLALHGGIIPYGGTFMVFSDYSRPAIRLGALMGVRAIHVLTHDSIGLGEDGPTHQPVEHLAALRAIPNLYVFRPADTVEAMEAWKIALEARTTPSAMCLSRQKTQAVRTVASAENLTAKGAYEIKAANGEARVTLFGTGTELALALKAAETLEAEGTPTRVVSVPCFELFEKQDAAYQASVLGRGTVRVAVEAAIQQGWERFIGEDGGFVGMSSFGASAPAEVLYEKFGITSDAVVAAVKARL</sequence>
<protein>
    <recommendedName>
        <fullName evidence="5 12">Transketolase</fullName>
        <ecNumber evidence="5 12">2.2.1.1</ecNumber>
    </recommendedName>
</protein>
<feature type="binding site" evidence="16">
    <location>
        <position position="190"/>
    </location>
    <ligand>
        <name>Mg(2+)</name>
        <dbReference type="ChEBI" id="CHEBI:18420"/>
    </ligand>
</feature>
<evidence type="ECO:0000256" key="10">
    <source>
        <dbReference type="ARBA" id="ARBA00023052"/>
    </source>
</evidence>
<evidence type="ECO:0000256" key="8">
    <source>
        <dbReference type="ARBA" id="ARBA00022837"/>
    </source>
</evidence>
<keyword evidence="6 18" id="KW-0808">Transferase</keyword>
<dbReference type="InterPro" id="IPR033247">
    <property type="entry name" value="Transketolase_fam"/>
</dbReference>
<evidence type="ECO:0000256" key="17">
    <source>
        <dbReference type="PIRSR" id="PIRSR605478-5"/>
    </source>
</evidence>
<dbReference type="PANTHER" id="PTHR43522">
    <property type="entry name" value="TRANSKETOLASE"/>
    <property type="match status" value="1"/>
</dbReference>
<dbReference type="InterPro" id="IPR005474">
    <property type="entry name" value="Transketolase_N"/>
</dbReference>
<feature type="binding site" evidence="14">
    <location>
        <position position="33"/>
    </location>
    <ligand>
        <name>substrate</name>
    </ligand>
</feature>
<dbReference type="Gene3D" id="3.40.50.920">
    <property type="match status" value="1"/>
</dbReference>
<dbReference type="InterPro" id="IPR029061">
    <property type="entry name" value="THDP-binding"/>
</dbReference>
<feature type="binding site" evidence="14">
    <location>
        <position position="469"/>
    </location>
    <ligand>
        <name>substrate</name>
    </ligand>
</feature>
<proteinExistence type="inferred from homology"/>
<evidence type="ECO:0000256" key="6">
    <source>
        <dbReference type="ARBA" id="ARBA00022679"/>
    </source>
</evidence>
<evidence type="ECO:0000256" key="18">
    <source>
        <dbReference type="RuleBase" id="RU004996"/>
    </source>
</evidence>
<dbReference type="GO" id="GO:0005829">
    <property type="term" value="C:cytosol"/>
    <property type="evidence" value="ECO:0007669"/>
    <property type="project" value="TreeGrafter"/>
</dbReference>
<keyword evidence="7 16" id="KW-0479">Metal-binding</keyword>
<dbReference type="PANTHER" id="PTHR43522:SF2">
    <property type="entry name" value="TRANSKETOLASE 1-RELATED"/>
    <property type="match status" value="1"/>
</dbReference>
<dbReference type="InterPro" id="IPR049557">
    <property type="entry name" value="Transketolase_CS"/>
</dbReference>
<feature type="binding site" evidence="14">
    <location>
        <position position="384"/>
    </location>
    <ligand>
        <name>substrate</name>
    </ligand>
</feature>
<feature type="site" description="Important for catalytic activity" evidence="17">
    <location>
        <position position="33"/>
    </location>
</feature>
<dbReference type="GO" id="GO:0046872">
    <property type="term" value="F:metal ion binding"/>
    <property type="evidence" value="ECO:0007669"/>
    <property type="project" value="UniProtKB-KW"/>
</dbReference>
<comment type="catalytic activity">
    <reaction evidence="11 18">
        <text>D-sedoheptulose 7-phosphate + D-glyceraldehyde 3-phosphate = aldehydo-D-ribose 5-phosphate + D-xylulose 5-phosphate</text>
        <dbReference type="Rhea" id="RHEA:10508"/>
        <dbReference type="ChEBI" id="CHEBI:57483"/>
        <dbReference type="ChEBI" id="CHEBI:57737"/>
        <dbReference type="ChEBI" id="CHEBI:58273"/>
        <dbReference type="ChEBI" id="CHEBI:59776"/>
        <dbReference type="EC" id="2.2.1.1"/>
    </reaction>
</comment>
<dbReference type="FunFam" id="3.40.50.970:FF:000004">
    <property type="entry name" value="Transketolase"/>
    <property type="match status" value="1"/>
</dbReference>
<keyword evidence="8 18" id="KW-0106">Calcium</keyword>
<dbReference type="PROSITE" id="PS00801">
    <property type="entry name" value="TRANSKETOLASE_1"/>
    <property type="match status" value="1"/>
</dbReference>
<evidence type="ECO:0000256" key="13">
    <source>
        <dbReference type="PIRSR" id="PIRSR605478-1"/>
    </source>
</evidence>
<accession>A0A975C0K0</accession>
<name>A0A975C0K0_9CAUL</name>
<evidence type="ECO:0000256" key="15">
    <source>
        <dbReference type="PIRSR" id="PIRSR605478-3"/>
    </source>
</evidence>
<evidence type="ECO:0000259" key="19">
    <source>
        <dbReference type="SMART" id="SM00861"/>
    </source>
</evidence>
<dbReference type="EMBL" id="CP062222">
    <property type="protein sequence ID" value="QTC91623.1"/>
    <property type="molecule type" value="Genomic_DNA"/>
</dbReference>
<keyword evidence="21" id="KW-1185">Reference proteome</keyword>
<dbReference type="FunFam" id="3.40.50.920:FF:000003">
    <property type="entry name" value="Transketolase"/>
    <property type="match status" value="1"/>
</dbReference>
<dbReference type="InterPro" id="IPR020826">
    <property type="entry name" value="Transketolase_BS"/>
</dbReference>
<evidence type="ECO:0000256" key="9">
    <source>
        <dbReference type="ARBA" id="ARBA00022842"/>
    </source>
</evidence>
<dbReference type="Pfam" id="PF00456">
    <property type="entry name" value="Transketolase_N"/>
    <property type="match status" value="1"/>
</dbReference>
<evidence type="ECO:0000256" key="1">
    <source>
        <dbReference type="ARBA" id="ARBA00001913"/>
    </source>
</evidence>
<evidence type="ECO:0000313" key="20">
    <source>
        <dbReference type="EMBL" id="QTC91623.1"/>
    </source>
</evidence>
<evidence type="ECO:0000256" key="2">
    <source>
        <dbReference type="ARBA" id="ARBA00001941"/>
    </source>
</evidence>
<dbReference type="InterPro" id="IPR005475">
    <property type="entry name" value="Transketolase-like_Pyr-bd"/>
</dbReference>
<dbReference type="SUPFAM" id="SSF52518">
    <property type="entry name" value="Thiamin diphosphate-binding fold (THDP-binding)"/>
    <property type="match status" value="2"/>
</dbReference>
<dbReference type="Pfam" id="PF22613">
    <property type="entry name" value="Transketolase_C_1"/>
    <property type="match status" value="1"/>
</dbReference>
<gene>
    <name evidence="20" type="primary">tkt</name>
    <name evidence="20" type="ORF">IFJ75_01410</name>
</gene>
<dbReference type="GO" id="GO:0004802">
    <property type="term" value="F:transketolase activity"/>
    <property type="evidence" value="ECO:0007669"/>
    <property type="project" value="UniProtKB-UniRule"/>
</dbReference>
<dbReference type="CDD" id="cd02012">
    <property type="entry name" value="TPP_TK"/>
    <property type="match status" value="1"/>
</dbReference>
<feature type="domain" description="Transketolase-like pyrimidine-binding" evidence="19">
    <location>
        <begin position="354"/>
        <end position="526"/>
    </location>
</feature>
<dbReference type="FunFam" id="3.40.50.970:FF:000003">
    <property type="entry name" value="Transketolase"/>
    <property type="match status" value="1"/>
</dbReference>
<dbReference type="SUPFAM" id="SSF52922">
    <property type="entry name" value="TK C-terminal domain-like"/>
    <property type="match status" value="1"/>
</dbReference>
<evidence type="ECO:0000256" key="11">
    <source>
        <dbReference type="ARBA" id="ARBA00049473"/>
    </source>
</evidence>
<comment type="cofactor">
    <cofactor evidence="2">
        <name>Co(2+)</name>
        <dbReference type="ChEBI" id="CHEBI:48828"/>
    </cofactor>
</comment>
<dbReference type="EC" id="2.2.1.1" evidence="5 12"/>
<feature type="binding site" evidence="14">
    <location>
        <position position="264"/>
    </location>
    <ligand>
        <name>substrate</name>
    </ligand>
</feature>
<comment type="cofactor">
    <cofactor evidence="18">
        <name>Mg(2+)</name>
        <dbReference type="ChEBI" id="CHEBI:18420"/>
    </cofactor>
    <cofactor evidence="18">
        <name>Ca(2+)</name>
        <dbReference type="ChEBI" id="CHEBI:29108"/>
    </cofactor>
    <cofactor evidence="18">
        <name>Mn(2+)</name>
        <dbReference type="ChEBI" id="CHEBI:29035"/>
    </cofactor>
    <cofactor evidence="18">
        <name>Co(2+)</name>
        <dbReference type="ChEBI" id="CHEBI:48828"/>
    </cofactor>
    <text evidence="18">Binds 1 Mg(2+) ion per subunit. Can also utilize other divalent metal cations, such as Ca(2+), Mn(2+) and Co(2+).</text>
</comment>
<evidence type="ECO:0000256" key="16">
    <source>
        <dbReference type="PIRSR" id="PIRSR605478-4"/>
    </source>
</evidence>
<dbReference type="NCBIfam" id="TIGR00232">
    <property type="entry name" value="tktlase_bact"/>
    <property type="match status" value="1"/>
</dbReference>
<dbReference type="InterPro" id="IPR009014">
    <property type="entry name" value="Transketo_C/PFOR_II"/>
</dbReference>
<feature type="binding site" evidence="15">
    <location>
        <position position="264"/>
    </location>
    <ligand>
        <name>thiamine diphosphate</name>
        <dbReference type="ChEBI" id="CHEBI:58937"/>
    </ligand>
</feature>
<feature type="binding site" evidence="15">
    <location>
        <position position="190"/>
    </location>
    <ligand>
        <name>thiamine diphosphate</name>
        <dbReference type="ChEBI" id="CHEBI:58937"/>
    </ligand>
</feature>
<evidence type="ECO:0000256" key="5">
    <source>
        <dbReference type="ARBA" id="ARBA00013152"/>
    </source>
</evidence>
<dbReference type="Pfam" id="PF02779">
    <property type="entry name" value="Transket_pyr"/>
    <property type="match status" value="1"/>
</dbReference>
<evidence type="ECO:0000256" key="3">
    <source>
        <dbReference type="ARBA" id="ARBA00007131"/>
    </source>
</evidence>
<dbReference type="InterPro" id="IPR005478">
    <property type="entry name" value="Transketolase_bac-like"/>
</dbReference>
<organism evidence="20 21">
    <name type="scientific">Brevundimonas goettingensis</name>
    <dbReference type="NCBI Taxonomy" id="2774190"/>
    <lineage>
        <taxon>Bacteria</taxon>
        <taxon>Pseudomonadati</taxon>
        <taxon>Pseudomonadota</taxon>
        <taxon>Alphaproteobacteria</taxon>
        <taxon>Caulobacterales</taxon>
        <taxon>Caulobacteraceae</taxon>
        <taxon>Brevundimonas</taxon>
    </lineage>
</organism>
<dbReference type="CDD" id="cd07033">
    <property type="entry name" value="TPP_PYR_DXS_TK_like"/>
    <property type="match status" value="1"/>
</dbReference>